<keyword evidence="6" id="KW-0249">Electron transport</keyword>
<evidence type="ECO:0000256" key="7">
    <source>
        <dbReference type="ARBA" id="ARBA00023004"/>
    </source>
</evidence>
<dbReference type="PANTHER" id="PTHR33751">
    <property type="entry name" value="CBB3-TYPE CYTOCHROME C OXIDASE SUBUNIT FIXP"/>
    <property type="match status" value="1"/>
</dbReference>
<organism evidence="12 13">
    <name type="scientific">Candidatus Nitrosoglobus terrae</name>
    <dbReference type="NCBI Taxonomy" id="1630141"/>
    <lineage>
        <taxon>Bacteria</taxon>
        <taxon>Pseudomonadati</taxon>
        <taxon>Pseudomonadota</taxon>
        <taxon>Gammaproteobacteria</taxon>
        <taxon>Chromatiales</taxon>
        <taxon>Chromatiaceae</taxon>
        <taxon>Candidatus Nitrosoglobus</taxon>
    </lineage>
</organism>
<dbReference type="Proteomes" id="UP000243679">
    <property type="component" value="Chromosome"/>
</dbReference>
<protein>
    <submittedName>
        <fullName evidence="12">Cytochrome C class I</fullName>
    </submittedName>
</protein>
<dbReference type="OrthoDB" id="9773456at2"/>
<feature type="binding site" description="covalent" evidence="8">
    <location>
        <position position="137"/>
    </location>
    <ligand>
        <name>heme c</name>
        <dbReference type="ChEBI" id="CHEBI:61717"/>
        <label>2</label>
    </ligand>
</feature>
<dbReference type="RefSeq" id="WP_096526268.1">
    <property type="nucleotide sequence ID" value="NZ_AP014836.1"/>
</dbReference>
<proteinExistence type="predicted"/>
<evidence type="ECO:0000256" key="6">
    <source>
        <dbReference type="ARBA" id="ARBA00022982"/>
    </source>
</evidence>
<feature type="signal peptide" evidence="10">
    <location>
        <begin position="1"/>
        <end position="21"/>
    </location>
</feature>
<evidence type="ECO:0000259" key="11">
    <source>
        <dbReference type="PROSITE" id="PS51007"/>
    </source>
</evidence>
<dbReference type="SUPFAM" id="SSF46626">
    <property type="entry name" value="Cytochrome c"/>
    <property type="match status" value="2"/>
</dbReference>
<dbReference type="Pfam" id="PF00034">
    <property type="entry name" value="Cytochrom_C"/>
    <property type="match status" value="2"/>
</dbReference>
<dbReference type="PANTHER" id="PTHR33751:SF9">
    <property type="entry name" value="CYTOCHROME C4"/>
    <property type="match status" value="1"/>
</dbReference>
<keyword evidence="3 8" id="KW-0349">Heme</keyword>
<keyword evidence="5" id="KW-0574">Periplasm</keyword>
<dbReference type="GO" id="GO:0020037">
    <property type="term" value="F:heme binding"/>
    <property type="evidence" value="ECO:0007669"/>
    <property type="project" value="InterPro"/>
</dbReference>
<keyword evidence="10" id="KW-0732">Signal</keyword>
<dbReference type="PIRSF" id="PIRSF000005">
    <property type="entry name" value="Cytochrome_c4"/>
    <property type="match status" value="1"/>
</dbReference>
<feature type="binding site" description="axial binding residue" evidence="9">
    <location>
        <position position="42"/>
    </location>
    <ligand>
        <name>heme c</name>
        <dbReference type="ChEBI" id="CHEBI:61717"/>
        <label>1</label>
    </ligand>
    <ligandPart>
        <name>Fe</name>
        <dbReference type="ChEBI" id="CHEBI:18248"/>
    </ligandPart>
</feature>
<feature type="chain" id="PRO_5013021281" evidence="10">
    <location>
        <begin position="22"/>
        <end position="207"/>
    </location>
</feature>
<dbReference type="EMBL" id="AP014836">
    <property type="protein sequence ID" value="BAW79630.1"/>
    <property type="molecule type" value="Genomic_DNA"/>
</dbReference>
<keyword evidence="2" id="KW-0813">Transport</keyword>
<dbReference type="GO" id="GO:0005506">
    <property type="term" value="F:iron ion binding"/>
    <property type="evidence" value="ECO:0007669"/>
    <property type="project" value="InterPro"/>
</dbReference>
<sequence>MMLKHFATITACVLFTTASNAALVEGNAKAGEAITVPCQNCHGPNGNSPNPEWPNLAGQNATYLKKQLQDFRSGARNSPIMSPMAVGLSDQDINNIAVYYASQKMNTGKTPEEYVELGKKLFQQGDKESGTPACMSCHGPSGSGNPAAAWPRLSGQNAEYMTSQLQAYRNNERANDPNMMMQGVTRKMSDKDITAISHYLSGLQIAH</sequence>
<evidence type="ECO:0000256" key="10">
    <source>
        <dbReference type="SAM" id="SignalP"/>
    </source>
</evidence>
<evidence type="ECO:0000256" key="3">
    <source>
        <dbReference type="ARBA" id="ARBA00022617"/>
    </source>
</evidence>
<name>A0A1Q2SKI4_9GAMM</name>
<feature type="domain" description="Cytochrome c" evidence="11">
    <location>
        <begin position="26"/>
        <end position="104"/>
    </location>
</feature>
<dbReference type="InterPro" id="IPR009056">
    <property type="entry name" value="Cyt_c-like_dom"/>
</dbReference>
<dbReference type="Gene3D" id="1.10.760.10">
    <property type="entry name" value="Cytochrome c-like domain"/>
    <property type="match status" value="2"/>
</dbReference>
<feature type="binding site" description="covalent" evidence="8">
    <location>
        <position position="41"/>
    </location>
    <ligand>
        <name>heme c</name>
        <dbReference type="ChEBI" id="CHEBI:61717"/>
        <label>1</label>
    </ligand>
</feature>
<accession>A0A1Q2SKI4</accession>
<dbReference type="InterPro" id="IPR024167">
    <property type="entry name" value="Cytochrome_c4-like"/>
</dbReference>
<feature type="binding site" description="axial binding residue" evidence="9">
    <location>
        <position position="138"/>
    </location>
    <ligand>
        <name>heme c</name>
        <dbReference type="ChEBI" id="CHEBI:61717"/>
        <label>2</label>
    </ligand>
    <ligandPart>
        <name>Fe</name>
        <dbReference type="ChEBI" id="CHEBI:18248"/>
    </ligandPart>
</feature>
<evidence type="ECO:0000256" key="4">
    <source>
        <dbReference type="ARBA" id="ARBA00022723"/>
    </source>
</evidence>
<dbReference type="InterPro" id="IPR050597">
    <property type="entry name" value="Cytochrome_c_Oxidase_Subunit"/>
</dbReference>
<evidence type="ECO:0000313" key="12">
    <source>
        <dbReference type="EMBL" id="BAW79630.1"/>
    </source>
</evidence>
<reference evidence="12 13" key="1">
    <citation type="journal article" date="2017" name="ISME J.">
        <title>An acid-tolerant ammonia-oxidizing ?-proteobacterium from soil.</title>
        <authorList>
            <person name="Hayatsu M."/>
            <person name="Tago K."/>
            <person name="Uchiyama I."/>
            <person name="Toyoda A."/>
            <person name="Wang Y."/>
            <person name="Shimomura Y."/>
            <person name="Okubo T."/>
            <person name="Kurisu F."/>
            <person name="Hirono Y."/>
            <person name="Nonaka K."/>
            <person name="Akiyama H."/>
            <person name="Itoh T."/>
            <person name="Takami H."/>
        </authorList>
    </citation>
    <scope>NUCLEOTIDE SEQUENCE [LARGE SCALE GENOMIC DNA]</scope>
    <source>
        <strain evidence="12 13">TAO100</strain>
    </source>
</reference>
<evidence type="ECO:0000256" key="9">
    <source>
        <dbReference type="PIRSR" id="PIRSR000005-2"/>
    </source>
</evidence>
<evidence type="ECO:0000256" key="5">
    <source>
        <dbReference type="ARBA" id="ARBA00022764"/>
    </source>
</evidence>
<dbReference type="GO" id="GO:0042597">
    <property type="term" value="C:periplasmic space"/>
    <property type="evidence" value="ECO:0007669"/>
    <property type="project" value="UniProtKB-SubCell"/>
</dbReference>
<evidence type="ECO:0000313" key="13">
    <source>
        <dbReference type="Proteomes" id="UP000243679"/>
    </source>
</evidence>
<keyword evidence="13" id="KW-1185">Reference proteome</keyword>
<dbReference type="GO" id="GO:0009055">
    <property type="term" value="F:electron transfer activity"/>
    <property type="evidence" value="ECO:0007669"/>
    <property type="project" value="InterPro"/>
</dbReference>
<feature type="domain" description="Cytochrome c" evidence="11">
    <location>
        <begin position="113"/>
        <end position="204"/>
    </location>
</feature>
<dbReference type="KEGG" id="ntt:TAO_0260"/>
<comment type="subcellular location">
    <subcellularLocation>
        <location evidence="1">Periplasm</location>
    </subcellularLocation>
</comment>
<keyword evidence="7 9" id="KW-0408">Iron</keyword>
<gene>
    <name evidence="12" type="ORF">TAO_0260</name>
</gene>
<evidence type="ECO:0000256" key="1">
    <source>
        <dbReference type="ARBA" id="ARBA00004418"/>
    </source>
</evidence>
<dbReference type="InterPro" id="IPR036909">
    <property type="entry name" value="Cyt_c-like_dom_sf"/>
</dbReference>
<evidence type="ECO:0000256" key="2">
    <source>
        <dbReference type="ARBA" id="ARBA00022448"/>
    </source>
</evidence>
<dbReference type="PROSITE" id="PS51007">
    <property type="entry name" value="CYTC"/>
    <property type="match status" value="2"/>
</dbReference>
<keyword evidence="4 9" id="KW-0479">Metal-binding</keyword>
<dbReference type="AlphaFoldDB" id="A0A1Q2SKI4"/>
<comment type="PTM">
    <text evidence="8">Binds 2 heme c groups covalently per subunit.</text>
</comment>
<feature type="binding site" description="axial binding residue" evidence="9">
    <location>
        <position position="181"/>
    </location>
    <ligand>
        <name>heme c</name>
        <dbReference type="ChEBI" id="CHEBI:61717"/>
        <label>2</label>
    </ligand>
    <ligandPart>
        <name>Fe</name>
        <dbReference type="ChEBI" id="CHEBI:18248"/>
    </ligandPart>
</feature>
<feature type="binding site" description="covalent" evidence="8">
    <location>
        <position position="38"/>
    </location>
    <ligand>
        <name>heme c</name>
        <dbReference type="ChEBI" id="CHEBI:61717"/>
        <label>1</label>
    </ligand>
</feature>
<feature type="binding site" description="covalent" evidence="8">
    <location>
        <position position="134"/>
    </location>
    <ligand>
        <name>heme c</name>
        <dbReference type="ChEBI" id="CHEBI:61717"/>
        <label>2</label>
    </ligand>
</feature>
<evidence type="ECO:0000256" key="8">
    <source>
        <dbReference type="PIRSR" id="PIRSR000005-1"/>
    </source>
</evidence>
<feature type="binding site" description="axial binding residue" evidence="9">
    <location>
        <position position="81"/>
    </location>
    <ligand>
        <name>heme c</name>
        <dbReference type="ChEBI" id="CHEBI:61717"/>
        <label>1</label>
    </ligand>
    <ligandPart>
        <name>Fe</name>
        <dbReference type="ChEBI" id="CHEBI:18248"/>
    </ligandPart>
</feature>